<dbReference type="GO" id="GO:1990247">
    <property type="term" value="F:N6-methyladenosine-containing RNA reader activity"/>
    <property type="evidence" value="ECO:0007669"/>
    <property type="project" value="UniProtKB-UniRule"/>
</dbReference>
<dbReference type="PROSITE" id="PS50882">
    <property type="entry name" value="YTH"/>
    <property type="match status" value="1"/>
</dbReference>
<feature type="chain" id="PRO_5042813448" description="YTH domain-containing family protein" evidence="6">
    <location>
        <begin position="30"/>
        <end position="746"/>
    </location>
</feature>
<organism evidence="8 9">
    <name type="scientific">Stephania japonica</name>
    <dbReference type="NCBI Taxonomy" id="461633"/>
    <lineage>
        <taxon>Eukaryota</taxon>
        <taxon>Viridiplantae</taxon>
        <taxon>Streptophyta</taxon>
        <taxon>Embryophyta</taxon>
        <taxon>Tracheophyta</taxon>
        <taxon>Spermatophyta</taxon>
        <taxon>Magnoliopsida</taxon>
        <taxon>Ranunculales</taxon>
        <taxon>Menispermaceae</taxon>
        <taxon>Menispermoideae</taxon>
        <taxon>Cissampelideae</taxon>
        <taxon>Stephania</taxon>
    </lineage>
</organism>
<dbReference type="PANTHER" id="PTHR12357:SF99">
    <property type="entry name" value="YTH DOMAIN-CONTAINING PROTEIN ECT2-RELATED"/>
    <property type="match status" value="1"/>
</dbReference>
<comment type="similarity">
    <text evidence="4">Belongs to the YTHDF family.</text>
</comment>
<feature type="domain" description="YTH" evidence="7">
    <location>
        <begin position="495"/>
        <end position="632"/>
    </location>
</feature>
<keyword evidence="2" id="KW-0963">Cytoplasm</keyword>
<feature type="compositionally biased region" description="Polar residues" evidence="5">
    <location>
        <begin position="221"/>
        <end position="239"/>
    </location>
</feature>
<dbReference type="FunFam" id="3.10.590.10:FF:000001">
    <property type="entry name" value="YTH domain family 1, isoform CRA_a"/>
    <property type="match status" value="1"/>
</dbReference>
<dbReference type="Pfam" id="PF04146">
    <property type="entry name" value="YTH"/>
    <property type="match status" value="1"/>
</dbReference>
<evidence type="ECO:0000256" key="6">
    <source>
        <dbReference type="SAM" id="SignalP"/>
    </source>
</evidence>
<feature type="compositionally biased region" description="Basic and acidic residues" evidence="5">
    <location>
        <begin position="468"/>
        <end position="482"/>
    </location>
</feature>
<proteinExistence type="inferred from homology"/>
<keyword evidence="6" id="KW-0732">Signal</keyword>
<protein>
    <recommendedName>
        <fullName evidence="4">YTH domain-containing family protein</fullName>
    </recommendedName>
</protein>
<dbReference type="GO" id="GO:0003729">
    <property type="term" value="F:mRNA binding"/>
    <property type="evidence" value="ECO:0007669"/>
    <property type="project" value="UniProtKB-UniRule"/>
</dbReference>
<dbReference type="GO" id="GO:0005737">
    <property type="term" value="C:cytoplasm"/>
    <property type="evidence" value="ECO:0007669"/>
    <property type="project" value="UniProtKB-SubCell"/>
</dbReference>
<dbReference type="InterPro" id="IPR045168">
    <property type="entry name" value="YTH_prot"/>
</dbReference>
<feature type="region of interest" description="Disordered" evidence="5">
    <location>
        <begin position="84"/>
        <end position="113"/>
    </location>
</feature>
<evidence type="ECO:0000256" key="1">
    <source>
        <dbReference type="ARBA" id="ARBA00004496"/>
    </source>
</evidence>
<dbReference type="InterPro" id="IPR007275">
    <property type="entry name" value="YTH_domain"/>
</dbReference>
<keyword evidence="9" id="KW-1185">Reference proteome</keyword>
<evidence type="ECO:0000256" key="2">
    <source>
        <dbReference type="ARBA" id="ARBA00022490"/>
    </source>
</evidence>
<evidence type="ECO:0000256" key="4">
    <source>
        <dbReference type="RuleBase" id="RU369095"/>
    </source>
</evidence>
<gene>
    <name evidence="8" type="ORF">Sjap_013022</name>
</gene>
<accession>A0AAP0IYC6</accession>
<dbReference type="AlphaFoldDB" id="A0AAP0IYC6"/>
<name>A0AAP0IYC6_9MAGN</name>
<dbReference type="GO" id="GO:0061157">
    <property type="term" value="P:mRNA destabilization"/>
    <property type="evidence" value="ECO:0007669"/>
    <property type="project" value="TreeGrafter"/>
</dbReference>
<dbReference type="Proteomes" id="UP001417504">
    <property type="component" value="Unassembled WGS sequence"/>
</dbReference>
<feature type="region of interest" description="Disordered" evidence="5">
    <location>
        <begin position="712"/>
        <end position="732"/>
    </location>
</feature>
<comment type="subcellular location">
    <subcellularLocation>
        <location evidence="1">Cytoplasm</location>
    </subcellularLocation>
</comment>
<evidence type="ECO:0000313" key="8">
    <source>
        <dbReference type="EMBL" id="KAK9123420.1"/>
    </source>
</evidence>
<feature type="region of interest" description="Disordered" evidence="5">
    <location>
        <begin position="462"/>
        <end position="482"/>
    </location>
</feature>
<dbReference type="CDD" id="cd21134">
    <property type="entry name" value="YTH"/>
    <property type="match status" value="1"/>
</dbReference>
<feature type="signal peptide" evidence="6">
    <location>
        <begin position="1"/>
        <end position="29"/>
    </location>
</feature>
<sequence>MAAVAPPPADRILSFALILILLFLDPADFALFFHCDAAAATALDWIYFGRGGSVSFTVIDAEAADLLQNLSLDSQNKALEVPEPVKKSATIPRGNDGGVGNGHGPFHPADRSTTPILPDFTDPTMCYLPGAYSYYYGYDANDWEDYSRFVNPDGVEIPAGVYGDNGSLMYHGYGYPPYGAYSPAGSPVPTIAHDGQLYGPQHYQYPTPFYQTPTPPPNGSFAANQNAPSQGEINTSIPSDQGPLSADVPKGNGTAKINGNGSVPRPTHQSSALNTSGSYARGMLPGGIPASSPQDARYGFDGARSLVPWLDGLAYSNGQPRPATSTAFSSSVGRVQPGMNQNIRPHPNFMSLQSPRPNSGMGSAAGFINRMYPNHRIYSHYGSTTRAGTGYGSNGYNARTNGGRGFLSMDSKYKPKSGNGYFGYGNDSMDGLNELNRGPRARGFKNQKGFAPVTLAVKGQVLPLNGNGEDKDSKSTTPDREQYNREEFSVNYSEAKFFIIKSYSEDDIHKSIKYSVWASTPNGNKKLDSGYQEAQEKSGDCPVFLFFSVNTSGQFVGLAEMVGPVDFNKSVDYWQQDKWNGCFPLKWHIVKDVPNNLLKHIILENNDNKPVTNSRDTQEVNLEQGLQMLKIFKEHSSKTCILDDFGFYEVRQKTFLDKRAKQQLQKQAWDGKAADTAGTDGKSKEGTLVKLGSLKSSEDAPLPKEPVVVVQAPGEAKQQSEENGTGAKPIEVTENGSMVNGLANGC</sequence>
<evidence type="ECO:0000256" key="3">
    <source>
        <dbReference type="ARBA" id="ARBA00022884"/>
    </source>
</evidence>
<comment type="caution">
    <text evidence="8">The sequence shown here is derived from an EMBL/GenBank/DDBJ whole genome shotgun (WGS) entry which is preliminary data.</text>
</comment>
<comment type="function">
    <text evidence="4">Specifically recognizes and binds N6-methyladenosine (m6A)-containing RNAs, and regulates mRNA stability. M6A is a modification present at internal sites of mRNAs and some non-coding RNAs and plays a role in mRNA stability and processing.</text>
</comment>
<feature type="compositionally biased region" description="Polar residues" evidence="5">
    <location>
        <begin position="255"/>
        <end position="278"/>
    </location>
</feature>
<dbReference type="EMBL" id="JBBNAE010000005">
    <property type="protein sequence ID" value="KAK9123420.1"/>
    <property type="molecule type" value="Genomic_DNA"/>
</dbReference>
<keyword evidence="3 4" id="KW-0694">RNA-binding</keyword>
<evidence type="ECO:0000259" key="7">
    <source>
        <dbReference type="PROSITE" id="PS50882"/>
    </source>
</evidence>
<dbReference type="Gene3D" id="3.10.590.10">
    <property type="entry name" value="ph1033 like domains"/>
    <property type="match status" value="1"/>
</dbReference>
<evidence type="ECO:0000313" key="9">
    <source>
        <dbReference type="Proteomes" id="UP001417504"/>
    </source>
</evidence>
<feature type="region of interest" description="Disordered" evidence="5">
    <location>
        <begin position="211"/>
        <end position="296"/>
    </location>
</feature>
<reference evidence="8 9" key="1">
    <citation type="submission" date="2024-01" db="EMBL/GenBank/DDBJ databases">
        <title>Genome assemblies of Stephania.</title>
        <authorList>
            <person name="Yang L."/>
        </authorList>
    </citation>
    <scope>NUCLEOTIDE SEQUENCE [LARGE SCALE GENOMIC DNA]</scope>
    <source>
        <strain evidence="8">QJT</strain>
        <tissue evidence="8">Leaf</tissue>
    </source>
</reference>
<dbReference type="PANTHER" id="PTHR12357">
    <property type="entry name" value="YTH YT521-B HOMOLOGY DOMAIN-CONTAINING"/>
    <property type="match status" value="1"/>
</dbReference>
<evidence type="ECO:0000256" key="5">
    <source>
        <dbReference type="SAM" id="MobiDB-lite"/>
    </source>
</evidence>